<comment type="caution">
    <text evidence="2">The sequence shown here is derived from an EMBL/GenBank/DDBJ whole genome shotgun (WGS) entry which is preliminary data.</text>
</comment>
<sequence>MNHLEIEYKTLLDKEEYQSLLPLFDDTELVVQTNHYIDTPDQLIRKEKMALRVRTFTDQAELTLKVPEAVGHFEYNQDLSPEETEAILQHQQLPDGEIKNLLVSKGIAIEQLAVWGSLTTERFEIETAAGLVALDHSLYLDTEDYELEIEVETAEQEENFHQFIKEHGIVYKVSKNKIARLAERL</sequence>
<accession>A0AAE8AQ81</accession>
<dbReference type="InterPro" id="IPR023577">
    <property type="entry name" value="CYTH_domain"/>
</dbReference>
<dbReference type="Pfam" id="PF01928">
    <property type="entry name" value="CYTH"/>
    <property type="match status" value="1"/>
</dbReference>
<evidence type="ECO:0000313" key="2">
    <source>
        <dbReference type="EMBL" id="RHN24985.1"/>
    </source>
</evidence>
<dbReference type="EMBL" id="QRQU01000005">
    <property type="protein sequence ID" value="RHN24985.1"/>
    <property type="molecule type" value="Genomic_DNA"/>
</dbReference>
<dbReference type="RefSeq" id="WP_118398089.1">
    <property type="nucleotide sequence ID" value="NZ_CABJDC010000005.1"/>
</dbReference>
<dbReference type="PROSITE" id="PS51707">
    <property type="entry name" value="CYTH"/>
    <property type="match status" value="1"/>
</dbReference>
<dbReference type="InterPro" id="IPR009195">
    <property type="entry name" value="Uncharacterised_YjbK"/>
</dbReference>
<dbReference type="PIRSF" id="PIRSF012526">
    <property type="entry name" value="CYTH_UCP012526"/>
    <property type="match status" value="1"/>
</dbReference>
<reference evidence="2 3" key="1">
    <citation type="submission" date="2018-08" db="EMBL/GenBank/DDBJ databases">
        <title>A genome reference for cultivated species of the human gut microbiota.</title>
        <authorList>
            <person name="Zou Y."/>
            <person name="Xue W."/>
            <person name="Luo G."/>
        </authorList>
    </citation>
    <scope>NUCLEOTIDE SEQUENCE [LARGE SCALE GENOMIC DNA]</scope>
    <source>
        <strain evidence="2 3">AF30-12BH</strain>
    </source>
</reference>
<evidence type="ECO:0000313" key="3">
    <source>
        <dbReference type="Proteomes" id="UP000285725"/>
    </source>
</evidence>
<dbReference type="Gene3D" id="2.40.320.10">
    <property type="entry name" value="Hypothetical Protein Pfu-838710-001"/>
    <property type="match status" value="1"/>
</dbReference>
<dbReference type="AlphaFoldDB" id="A0AAE8AQ81"/>
<name>A0AAE8AQ81_STRPA</name>
<organism evidence="2 3">
    <name type="scientific">Streptococcus parasanguinis</name>
    <dbReference type="NCBI Taxonomy" id="1318"/>
    <lineage>
        <taxon>Bacteria</taxon>
        <taxon>Bacillati</taxon>
        <taxon>Bacillota</taxon>
        <taxon>Bacilli</taxon>
        <taxon>Lactobacillales</taxon>
        <taxon>Streptococcaceae</taxon>
        <taxon>Streptococcus</taxon>
    </lineage>
</organism>
<feature type="domain" description="CYTH" evidence="1">
    <location>
        <begin position="3"/>
        <end position="185"/>
    </location>
</feature>
<dbReference type="SMART" id="SM01118">
    <property type="entry name" value="CYTH"/>
    <property type="match status" value="1"/>
</dbReference>
<proteinExistence type="predicted"/>
<dbReference type="SUPFAM" id="SSF55154">
    <property type="entry name" value="CYTH-like phosphatases"/>
    <property type="match status" value="1"/>
</dbReference>
<dbReference type="InterPro" id="IPR033469">
    <property type="entry name" value="CYTH-like_dom_sf"/>
</dbReference>
<dbReference type="Proteomes" id="UP000285725">
    <property type="component" value="Unassembled WGS sequence"/>
</dbReference>
<gene>
    <name evidence="2" type="ORF">DWZ19_08205</name>
</gene>
<protein>
    <submittedName>
        <fullName evidence="2">CYTH domain-containing protein</fullName>
    </submittedName>
</protein>
<evidence type="ECO:0000259" key="1">
    <source>
        <dbReference type="PROSITE" id="PS51707"/>
    </source>
</evidence>
<dbReference type="CDD" id="cd07762">
    <property type="entry name" value="CYTH-like_Pase_1"/>
    <property type="match status" value="1"/>
</dbReference>